<evidence type="ECO:0000256" key="2">
    <source>
        <dbReference type="PIRSR" id="PIRSR005378-2"/>
    </source>
</evidence>
<proteinExistence type="predicted"/>
<name>A0A9P9DAT6_9PLEO</name>
<accession>A0A9P9DAT6</accession>
<feature type="binding site" evidence="2">
    <location>
        <begin position="327"/>
        <end position="331"/>
    </location>
    <ligand>
        <name>ATP</name>
        <dbReference type="ChEBI" id="CHEBI:30616"/>
    </ligand>
</feature>
<keyword evidence="5" id="KW-1185">Reference proteome</keyword>
<keyword evidence="2" id="KW-0067">ATP-binding</keyword>
<dbReference type="PIRSF" id="PIRSF005378">
    <property type="entry name" value="RNA3'_term_phos_cycl_euk"/>
    <property type="match status" value="1"/>
</dbReference>
<dbReference type="InterPro" id="IPR023797">
    <property type="entry name" value="RNA3'_phos_cyclase_dom"/>
</dbReference>
<dbReference type="FunFam" id="3.65.10.20:FF:000013">
    <property type="entry name" value="TatD related DNase"/>
    <property type="match status" value="1"/>
</dbReference>
<dbReference type="InterPro" id="IPR037136">
    <property type="entry name" value="RNA3'_phos_cyclase_dom_sf"/>
</dbReference>
<dbReference type="GO" id="GO:0005634">
    <property type="term" value="C:nucleus"/>
    <property type="evidence" value="ECO:0007669"/>
    <property type="project" value="TreeGrafter"/>
</dbReference>
<dbReference type="GO" id="GO:0003963">
    <property type="term" value="F:RNA-3'-phosphate cyclase activity"/>
    <property type="evidence" value="ECO:0007669"/>
    <property type="project" value="TreeGrafter"/>
</dbReference>
<evidence type="ECO:0000256" key="1">
    <source>
        <dbReference type="PIRSR" id="PIRSR005378-1"/>
    </source>
</evidence>
<dbReference type="GO" id="GO:0005524">
    <property type="term" value="F:ATP binding"/>
    <property type="evidence" value="ECO:0007669"/>
    <property type="project" value="UniProtKB-KW"/>
</dbReference>
<dbReference type="GO" id="GO:0006396">
    <property type="term" value="P:RNA processing"/>
    <property type="evidence" value="ECO:0007669"/>
    <property type="project" value="InterPro"/>
</dbReference>
<feature type="binding site" evidence="2">
    <location>
        <position position="111"/>
    </location>
    <ligand>
        <name>ATP</name>
        <dbReference type="ChEBI" id="CHEBI:30616"/>
    </ligand>
</feature>
<reference evidence="4" key="1">
    <citation type="journal article" date="2021" name="Nat. Commun.">
        <title>Genetic determinants of endophytism in the Arabidopsis root mycobiome.</title>
        <authorList>
            <person name="Mesny F."/>
            <person name="Miyauchi S."/>
            <person name="Thiergart T."/>
            <person name="Pickel B."/>
            <person name="Atanasova L."/>
            <person name="Karlsson M."/>
            <person name="Huettel B."/>
            <person name="Barry K.W."/>
            <person name="Haridas S."/>
            <person name="Chen C."/>
            <person name="Bauer D."/>
            <person name="Andreopoulos W."/>
            <person name="Pangilinan J."/>
            <person name="LaButti K."/>
            <person name="Riley R."/>
            <person name="Lipzen A."/>
            <person name="Clum A."/>
            <person name="Drula E."/>
            <person name="Henrissat B."/>
            <person name="Kohler A."/>
            <person name="Grigoriev I.V."/>
            <person name="Martin F.M."/>
            <person name="Hacquard S."/>
        </authorList>
    </citation>
    <scope>NUCLEOTIDE SEQUENCE</scope>
    <source>
        <strain evidence="4">MPI-CAGE-CH-0243</strain>
    </source>
</reference>
<dbReference type="EMBL" id="JAGMWT010000015">
    <property type="protein sequence ID" value="KAH7115858.1"/>
    <property type="molecule type" value="Genomic_DNA"/>
</dbReference>
<dbReference type="PANTHER" id="PTHR11096">
    <property type="entry name" value="RNA 3' TERMINAL PHOSPHATE CYCLASE"/>
    <property type="match status" value="1"/>
</dbReference>
<evidence type="ECO:0000259" key="3">
    <source>
        <dbReference type="Pfam" id="PF01137"/>
    </source>
</evidence>
<dbReference type="InterPro" id="IPR036553">
    <property type="entry name" value="RPTC_insert"/>
</dbReference>
<gene>
    <name evidence="4" type="ORF">B0J11DRAFT_538644</name>
</gene>
<dbReference type="AlphaFoldDB" id="A0A9P9DAT6"/>
<dbReference type="Proteomes" id="UP000700596">
    <property type="component" value="Unassembled WGS sequence"/>
</dbReference>
<evidence type="ECO:0000313" key="4">
    <source>
        <dbReference type="EMBL" id="KAH7115858.1"/>
    </source>
</evidence>
<comment type="caution">
    <text evidence="4">The sequence shown here is derived from an EMBL/GenBank/DDBJ whole genome shotgun (WGS) entry which is preliminary data.</text>
</comment>
<dbReference type="Gene3D" id="3.65.10.20">
    <property type="entry name" value="RNA 3'-terminal phosphate cyclase domain"/>
    <property type="match status" value="1"/>
</dbReference>
<dbReference type="SUPFAM" id="SSF55205">
    <property type="entry name" value="EPT/RTPC-like"/>
    <property type="match status" value="1"/>
</dbReference>
<dbReference type="InterPro" id="IPR013792">
    <property type="entry name" value="RNA3'P_cycl/enolpyr_Trfase_a/b"/>
</dbReference>
<dbReference type="InterPro" id="IPR000228">
    <property type="entry name" value="RNA3'_term_phos_cyc"/>
</dbReference>
<feature type="domain" description="RNA 3'-terminal phosphate cyclase" evidence="3">
    <location>
        <begin position="14"/>
        <end position="376"/>
    </location>
</feature>
<dbReference type="Pfam" id="PF01137">
    <property type="entry name" value="RTC"/>
    <property type="match status" value="1"/>
</dbReference>
<dbReference type="Gene3D" id="3.30.360.20">
    <property type="entry name" value="RNA 3'-terminal phosphate cyclase, insert domain"/>
    <property type="match status" value="1"/>
</dbReference>
<dbReference type="OrthoDB" id="25029at2759"/>
<dbReference type="PANTHER" id="PTHR11096:SF0">
    <property type="entry name" value="RNA 3'-TERMINAL PHOSPHATE CYCLASE"/>
    <property type="match status" value="1"/>
</dbReference>
<keyword evidence="2" id="KW-0547">Nucleotide-binding</keyword>
<evidence type="ECO:0000313" key="5">
    <source>
        <dbReference type="Proteomes" id="UP000700596"/>
    </source>
</evidence>
<organism evidence="4 5">
    <name type="scientific">Dendryphion nanum</name>
    <dbReference type="NCBI Taxonomy" id="256645"/>
    <lineage>
        <taxon>Eukaryota</taxon>
        <taxon>Fungi</taxon>
        <taxon>Dikarya</taxon>
        <taxon>Ascomycota</taxon>
        <taxon>Pezizomycotina</taxon>
        <taxon>Dothideomycetes</taxon>
        <taxon>Pleosporomycetidae</taxon>
        <taxon>Pleosporales</taxon>
        <taxon>Torulaceae</taxon>
        <taxon>Dendryphion</taxon>
    </lineage>
</organism>
<protein>
    <submittedName>
        <fullName evidence="4">RNA 3'-terminal phosphate cyclase domain-containing protein</fullName>
    </submittedName>
</protein>
<sequence length="410" mass="44361">MSARAPLHLEGTTLEGGGQLLRIAIGVSSLTKVPINITNIRGKRSGGGGLKAQHLTSVQWLGKASKARVSGIGLKSKEITFVPNIQGGQNSHEREMEIKQSTPGSVNLVFQALLPYLLFSQSSGPLPFNTEGAAHAQRPIQLRVTGGTNVSNSPSFEYIQQVLVPMLEKIGIPLIGAEVHSRGWSQGTTRLGTVTYTVTPLSKKLPAFQLVDRGVVKSVKATIIAPRETERMIRDELDVMFEKAEHLLFGTNGVGDIEITFEDSRHEKRYYLLLVATTSTGMKLGRDWLYDRGVRAGKPDTIVSSLVKQVANELITELKHGGCVDEFLRDQLVIFQALAEGTSAVDGGKRKGEYAIPSLHTKTAQWVVGEMLGVKFDEAGSCEGSAFVPGSNNTIVEHLAEGLQNLVVKN</sequence>
<feature type="active site" description="Tele-AMP-histidine intermediate" evidence="1">
    <location>
        <position position="360"/>
    </location>
</feature>